<dbReference type="EMBL" id="JBEZAE010000015">
    <property type="protein sequence ID" value="MEU7073016.1"/>
    <property type="molecule type" value="Genomic_DNA"/>
</dbReference>
<reference evidence="1 2" key="1">
    <citation type="submission" date="2024-06" db="EMBL/GenBank/DDBJ databases">
        <title>The Natural Products Discovery Center: Release of the First 8490 Sequenced Strains for Exploring Actinobacteria Biosynthetic Diversity.</title>
        <authorList>
            <person name="Kalkreuter E."/>
            <person name="Kautsar S.A."/>
            <person name="Yang D."/>
            <person name="Bader C.D."/>
            <person name="Teijaro C.N."/>
            <person name="Fluegel L."/>
            <person name="Davis C.M."/>
            <person name="Simpson J.R."/>
            <person name="Lauterbach L."/>
            <person name="Steele A.D."/>
            <person name="Gui C."/>
            <person name="Meng S."/>
            <person name="Li G."/>
            <person name="Viehrig K."/>
            <person name="Ye F."/>
            <person name="Su P."/>
            <person name="Kiefer A.F."/>
            <person name="Nichols A."/>
            <person name="Cepeda A.J."/>
            <person name="Yan W."/>
            <person name="Fan B."/>
            <person name="Jiang Y."/>
            <person name="Adhikari A."/>
            <person name="Zheng C.-J."/>
            <person name="Schuster L."/>
            <person name="Cowan T.M."/>
            <person name="Smanski M.J."/>
            <person name="Chevrette M.G."/>
            <person name="De Carvalho L.P.S."/>
            <person name="Shen B."/>
        </authorList>
    </citation>
    <scope>NUCLEOTIDE SEQUENCE [LARGE SCALE GENOMIC DNA]</scope>
    <source>
        <strain evidence="1 2">NPDC045974</strain>
    </source>
</reference>
<keyword evidence="2" id="KW-1185">Reference proteome</keyword>
<evidence type="ECO:0000313" key="2">
    <source>
        <dbReference type="Proteomes" id="UP001551329"/>
    </source>
</evidence>
<comment type="caution">
    <text evidence="1">The sequence shown here is derived from an EMBL/GenBank/DDBJ whole genome shotgun (WGS) entry which is preliminary data.</text>
</comment>
<dbReference type="Proteomes" id="UP001551329">
    <property type="component" value="Unassembled WGS sequence"/>
</dbReference>
<proteinExistence type="predicted"/>
<gene>
    <name evidence="1" type="ORF">AB0A88_23105</name>
</gene>
<organism evidence="1 2">
    <name type="scientific">Streptomyces narbonensis</name>
    <dbReference type="NCBI Taxonomy" id="67333"/>
    <lineage>
        <taxon>Bacteria</taxon>
        <taxon>Bacillati</taxon>
        <taxon>Actinomycetota</taxon>
        <taxon>Actinomycetes</taxon>
        <taxon>Kitasatosporales</taxon>
        <taxon>Streptomycetaceae</taxon>
        <taxon>Streptomyces</taxon>
    </lineage>
</organism>
<name>A0ABV3CDZ8_9ACTN</name>
<evidence type="ECO:0000313" key="1">
    <source>
        <dbReference type="EMBL" id="MEU7073016.1"/>
    </source>
</evidence>
<accession>A0ABV3CDZ8</accession>
<sequence>MTPCGIGLLLLTRTSAQWFKAEAKKLGFDQRHLTDRTTAHQCLFLTFRGPTERSERYPAMPDTQISSRARTYALYTGAPRQLACDVVAGLPRHAPLIPAPVHQAQLLLESEVFYRILSYQRDFFEFPFGIRYVQPTADGIRLDLESNESVDGLLAALLPGRVTVGTGQDEIQGLNGVRITARTDRGIELRRLGQPTSIRLTGVSRRAFEKAEAALADRTHDIGGEASWLAGDTWTDYERRWEDERQPLTYESTWRKAAWLPSGLLRRLGLLHTVAVPHVVTGHEARLGEWWILELDHSSDTGLRRAELVQALTDPEHGLPLELRGHRDLIPGQGLGLVLLKSQDNTGTLQLRYDRFDYPVKEERAEMFAAIRRRISDLTGEALLPPMPGCSATG</sequence>
<protein>
    <submittedName>
        <fullName evidence="1">Uncharacterized protein</fullName>
    </submittedName>
</protein>
<dbReference type="RefSeq" id="WP_358476329.1">
    <property type="nucleotide sequence ID" value="NZ_JBEZAE010000015.1"/>
</dbReference>